<dbReference type="GO" id="GO:0005829">
    <property type="term" value="C:cytosol"/>
    <property type="evidence" value="ECO:0007669"/>
    <property type="project" value="TreeGrafter"/>
</dbReference>
<keyword evidence="3" id="KW-1185">Reference proteome</keyword>
<organism evidence="2 3">
    <name type="scientific">Thiorhodococcus minor</name>
    <dbReference type="NCBI Taxonomy" id="57489"/>
    <lineage>
        <taxon>Bacteria</taxon>
        <taxon>Pseudomonadati</taxon>
        <taxon>Pseudomonadota</taxon>
        <taxon>Gammaproteobacteria</taxon>
        <taxon>Chromatiales</taxon>
        <taxon>Chromatiaceae</taxon>
        <taxon>Thiorhodococcus</taxon>
    </lineage>
</organism>
<protein>
    <submittedName>
        <fullName evidence="2">UPF0149 family protein</fullName>
    </submittedName>
</protein>
<dbReference type="Proteomes" id="UP000483379">
    <property type="component" value="Unassembled WGS sequence"/>
</dbReference>
<proteinExistence type="inferred from homology"/>
<name>A0A6M0K0Z7_9GAMM</name>
<dbReference type="PANTHER" id="PTHR37528">
    <property type="entry name" value="UPF0149 PROTEIN YGFB"/>
    <property type="match status" value="1"/>
</dbReference>
<evidence type="ECO:0000313" key="3">
    <source>
        <dbReference type="Proteomes" id="UP000483379"/>
    </source>
</evidence>
<dbReference type="Gene3D" id="1.20.120.740">
    <property type="entry name" value="YgfB uncharacterised protein family UPF0149, PF03695"/>
    <property type="match status" value="1"/>
</dbReference>
<evidence type="ECO:0000256" key="1">
    <source>
        <dbReference type="ARBA" id="ARBA00038308"/>
    </source>
</evidence>
<dbReference type="EMBL" id="JAAIJQ010000041">
    <property type="protein sequence ID" value="NEV63049.1"/>
    <property type="molecule type" value="Genomic_DNA"/>
</dbReference>
<comment type="similarity">
    <text evidence="1">Belongs to the UPF0149 family.</text>
</comment>
<dbReference type="AlphaFoldDB" id="A0A6M0K0Z7"/>
<dbReference type="Pfam" id="PF03695">
    <property type="entry name" value="UPF0149"/>
    <property type="match status" value="1"/>
</dbReference>
<dbReference type="SUPFAM" id="SSF101327">
    <property type="entry name" value="YgfB-like"/>
    <property type="match status" value="1"/>
</dbReference>
<dbReference type="PANTHER" id="PTHR37528:SF1">
    <property type="entry name" value="UPF0149 PROTEIN YGFB"/>
    <property type="match status" value="1"/>
</dbReference>
<dbReference type="RefSeq" id="WP_164453515.1">
    <property type="nucleotide sequence ID" value="NZ_JAAIJQ010000041.1"/>
</dbReference>
<accession>A0A6M0K0Z7</accession>
<gene>
    <name evidence="2" type="ORF">G3446_14330</name>
</gene>
<dbReference type="InterPro" id="IPR011978">
    <property type="entry name" value="YgfB-like"/>
</dbReference>
<comment type="caution">
    <text evidence="2">The sequence shown here is derived from an EMBL/GenBank/DDBJ whole genome shotgun (WGS) entry which is preliminary data.</text>
</comment>
<sequence>MTDARCIEEPLTDIDHGQLASCLDASPLNPTLAEAHGMLCGVLCGDVADPVGLWIEQLLPSAEEAESPDPEDRAALRDVGETIEKQVRGPDLTFDLPMPQERAPLVERVTAVYDWVRGFLYAMGVLGISERDLGGEAQEAYRDFAELTKMDLESIEDGEENEQALMEITEFVRVAAMTIYEACAKIPKRKKTDA</sequence>
<dbReference type="InterPro" id="IPR036255">
    <property type="entry name" value="YgfB-like_sf"/>
</dbReference>
<reference evidence="2 3" key="1">
    <citation type="submission" date="2020-02" db="EMBL/GenBank/DDBJ databases">
        <title>Genome sequences of Thiorhodococcus mannitoliphagus and Thiorhodococcus minor, purple sulfur photosynthetic bacteria in the gammaproteobacterial family, Chromatiaceae.</title>
        <authorList>
            <person name="Aviles F.A."/>
            <person name="Meyer T.E."/>
            <person name="Kyndt J.A."/>
        </authorList>
    </citation>
    <scope>NUCLEOTIDE SEQUENCE [LARGE SCALE GENOMIC DNA]</scope>
    <source>
        <strain evidence="2 3">DSM 11518</strain>
    </source>
</reference>
<evidence type="ECO:0000313" key="2">
    <source>
        <dbReference type="EMBL" id="NEV63049.1"/>
    </source>
</evidence>